<dbReference type="SUPFAM" id="SSF102405">
    <property type="entry name" value="MCP/YpsA-like"/>
    <property type="match status" value="1"/>
</dbReference>
<comment type="similarity">
    <text evidence="1">Belongs to the DprA/Smf family.</text>
</comment>
<dbReference type="Pfam" id="PF02481">
    <property type="entry name" value="DNA_processg_A"/>
    <property type="match status" value="1"/>
</dbReference>
<dbReference type="InterPro" id="IPR036388">
    <property type="entry name" value="WH-like_DNA-bd_sf"/>
</dbReference>
<keyword evidence="6" id="KW-1185">Reference proteome</keyword>
<dbReference type="PATRIC" id="fig|1121439.3.peg.2318"/>
<dbReference type="OrthoDB" id="9785707at2"/>
<gene>
    <name evidence="5" type="ORF">dsat_0950</name>
</gene>
<evidence type="ECO:0000256" key="1">
    <source>
        <dbReference type="ARBA" id="ARBA00006525"/>
    </source>
</evidence>
<dbReference type="PANTHER" id="PTHR43022:SF1">
    <property type="entry name" value="PROTEIN SMF"/>
    <property type="match status" value="1"/>
</dbReference>
<reference evidence="5 6" key="1">
    <citation type="journal article" date="2013" name="Genome Announc.">
        <title>Draft genome sequences for three mercury-methylating, sulfate-reducing bacteria.</title>
        <authorList>
            <person name="Brown S.D."/>
            <person name="Hurt R.A.Jr."/>
            <person name="Gilmour C.C."/>
            <person name="Elias D.A."/>
        </authorList>
    </citation>
    <scope>NUCLEOTIDE SEQUENCE [LARGE SCALE GENOMIC DNA]</scope>
    <source>
        <strain evidence="5 6">DSM 16529</strain>
    </source>
</reference>
<evidence type="ECO:0000313" key="6">
    <source>
        <dbReference type="Proteomes" id="UP000014975"/>
    </source>
</evidence>
<dbReference type="InterPro" id="IPR003488">
    <property type="entry name" value="DprA"/>
</dbReference>
<dbReference type="STRING" id="1121439.dsat_0950"/>
<dbReference type="RefSeq" id="WP_020887647.1">
    <property type="nucleotide sequence ID" value="NZ_ATHI01000028.1"/>
</dbReference>
<organism evidence="5 6">
    <name type="scientific">Alkalidesulfovibrio alkalitolerans DSM 16529</name>
    <dbReference type="NCBI Taxonomy" id="1121439"/>
    <lineage>
        <taxon>Bacteria</taxon>
        <taxon>Pseudomonadati</taxon>
        <taxon>Thermodesulfobacteriota</taxon>
        <taxon>Desulfovibrionia</taxon>
        <taxon>Desulfovibrionales</taxon>
        <taxon>Desulfovibrionaceae</taxon>
        <taxon>Alkalidesulfovibrio</taxon>
    </lineage>
</organism>
<feature type="region of interest" description="Disordered" evidence="2">
    <location>
        <begin position="310"/>
        <end position="351"/>
    </location>
</feature>
<feature type="compositionally biased region" description="Low complexity" evidence="2">
    <location>
        <begin position="310"/>
        <end position="333"/>
    </location>
</feature>
<dbReference type="EMBL" id="ATHI01000028">
    <property type="protein sequence ID" value="EPR31626.1"/>
    <property type="molecule type" value="Genomic_DNA"/>
</dbReference>
<feature type="domain" description="Smf/DprA SLOG" evidence="3">
    <location>
        <begin position="85"/>
        <end position="291"/>
    </location>
</feature>
<dbReference type="PANTHER" id="PTHR43022">
    <property type="entry name" value="PROTEIN SMF"/>
    <property type="match status" value="1"/>
</dbReference>
<dbReference type="Pfam" id="PF17782">
    <property type="entry name" value="WHD_DprA"/>
    <property type="match status" value="1"/>
</dbReference>
<dbReference type="InterPro" id="IPR041614">
    <property type="entry name" value="DprA_WH"/>
</dbReference>
<dbReference type="eggNOG" id="COG0758">
    <property type="taxonomic scope" value="Bacteria"/>
</dbReference>
<sequence length="436" mass="45763">MSFDAHDEYRAALALRHTPGVGPATCAVLAQNYGSFVEAARKAVEWPERKLARPAVAAAFTSRVWRDGANDEYEAAKARGMRRTVLTEARYPERLREMSDPPAILYYDGDVSLLCAPSLAVVGARMCSRYGLQVARRICGELSASGLCIVSGMAYGIDRQAHLGGLAGVGGSIAVLGSGLDRIYPETNADLYRALCDRGLVVSEFAPGTMPKAGHFPVRNRIIAGLALGVWVVEAAPGSGSLITARQGMEQGREVFALPGRIDDPTFTGCNELIAHGAHPVSGAECILRALRYHLAHLLLDETRLARAAEAPAANRPEAATGTASPAPGGQTAQSPRPGAGEDAQRARVFAKASGSSKGLPAAASVAASPAQTEIPADISGEARAVLDLLGGCERLHIDAVIRGLGAETASVSALLMELEITGLVKQWPGMYYSRA</sequence>
<evidence type="ECO:0000313" key="5">
    <source>
        <dbReference type="EMBL" id="EPR31626.1"/>
    </source>
</evidence>
<dbReference type="Gene3D" id="3.40.50.450">
    <property type="match status" value="1"/>
</dbReference>
<dbReference type="InterPro" id="IPR057666">
    <property type="entry name" value="DrpA_SLOG"/>
</dbReference>
<evidence type="ECO:0000259" key="4">
    <source>
        <dbReference type="Pfam" id="PF17782"/>
    </source>
</evidence>
<dbReference type="NCBIfam" id="TIGR00732">
    <property type="entry name" value="dprA"/>
    <property type="match status" value="1"/>
</dbReference>
<accession>S7T4S1</accession>
<comment type="caution">
    <text evidence="5">The sequence shown here is derived from an EMBL/GenBank/DDBJ whole genome shotgun (WGS) entry which is preliminary data.</text>
</comment>
<dbReference type="Proteomes" id="UP000014975">
    <property type="component" value="Unassembled WGS sequence"/>
</dbReference>
<protein>
    <submittedName>
        <fullName evidence="5">DNA protecting protein DprA</fullName>
    </submittedName>
</protein>
<name>S7T4S1_9BACT</name>
<evidence type="ECO:0000256" key="2">
    <source>
        <dbReference type="SAM" id="MobiDB-lite"/>
    </source>
</evidence>
<dbReference type="AlphaFoldDB" id="S7T4S1"/>
<dbReference type="GO" id="GO:0009294">
    <property type="term" value="P:DNA-mediated transformation"/>
    <property type="evidence" value="ECO:0007669"/>
    <property type="project" value="InterPro"/>
</dbReference>
<evidence type="ECO:0000259" key="3">
    <source>
        <dbReference type="Pfam" id="PF02481"/>
    </source>
</evidence>
<feature type="domain" description="DprA winged helix" evidence="4">
    <location>
        <begin position="373"/>
        <end position="431"/>
    </location>
</feature>
<proteinExistence type="inferred from homology"/>
<dbReference type="Gene3D" id="1.10.10.10">
    <property type="entry name" value="Winged helix-like DNA-binding domain superfamily/Winged helix DNA-binding domain"/>
    <property type="match status" value="1"/>
</dbReference>